<dbReference type="Gene3D" id="3.40.50.300">
    <property type="entry name" value="P-loop containing nucleotide triphosphate hydrolases"/>
    <property type="match status" value="1"/>
</dbReference>
<sequence>MASKIADIQETQQAATELAIEIRNLSHSYGEKKVLDNINLQVKKGSSFALLGPNGAGKTTLLNILCTLMKFDQGAALMDGADVVRQSVKARRSIGVVFQTSSLDDRLSADENLEFHGLVYGMSKKERREAMDAVLELVELSEFREKIVREFSGGMRRRLEIARALMHKPAILLLDEPTVGLDAQTRQRIWRYLQDMQINEGLTVLTTTHYIEEVESADQICIIDHGRILAEGTPESLKNQYGKSWLHVTPLNSDVVAEIKSRFANVQALTHNRYAIEIPDTAELNAFLEECSDQIEEARLDAPSLESVFLSLTGRELRDKASGVRISEQQAGRRAGRR</sequence>
<protein>
    <submittedName>
        <fullName evidence="6">ABC transporter ATP-binding protein</fullName>
    </submittedName>
</protein>
<dbReference type="InterPro" id="IPR003593">
    <property type="entry name" value="AAA+_ATPase"/>
</dbReference>
<reference evidence="7" key="1">
    <citation type="journal article" date="2019" name="Int. J. Syst. Evol. Microbiol.">
        <title>The Global Catalogue of Microorganisms (GCM) 10K type strain sequencing project: providing services to taxonomists for standard genome sequencing and annotation.</title>
        <authorList>
            <consortium name="The Broad Institute Genomics Platform"/>
            <consortium name="The Broad Institute Genome Sequencing Center for Infectious Disease"/>
            <person name="Wu L."/>
            <person name="Ma J."/>
        </authorList>
    </citation>
    <scope>NUCLEOTIDE SEQUENCE [LARGE SCALE GENOMIC DNA]</scope>
    <source>
        <strain evidence="7">JCM 15115</strain>
    </source>
</reference>
<keyword evidence="4 6" id="KW-0067">ATP-binding</keyword>
<dbReference type="InterPro" id="IPR003439">
    <property type="entry name" value="ABC_transporter-like_ATP-bd"/>
</dbReference>
<dbReference type="RefSeq" id="WP_343806401.1">
    <property type="nucleotide sequence ID" value="NZ_BAAADE010000006.1"/>
</dbReference>
<accession>A0ABP3RLL0</accession>
<dbReference type="InterPro" id="IPR017871">
    <property type="entry name" value="ABC_transporter-like_CS"/>
</dbReference>
<evidence type="ECO:0000256" key="1">
    <source>
        <dbReference type="ARBA" id="ARBA00004533"/>
    </source>
</evidence>
<dbReference type="PROSITE" id="PS00211">
    <property type="entry name" value="ABC_TRANSPORTER_1"/>
    <property type="match status" value="1"/>
</dbReference>
<evidence type="ECO:0000256" key="4">
    <source>
        <dbReference type="ARBA" id="ARBA00022840"/>
    </source>
</evidence>
<dbReference type="InterPro" id="IPR027417">
    <property type="entry name" value="P-loop_NTPase"/>
</dbReference>
<dbReference type="EMBL" id="BAAADE010000006">
    <property type="protein sequence ID" value="GAA0609587.1"/>
    <property type="molecule type" value="Genomic_DNA"/>
</dbReference>
<dbReference type="PANTHER" id="PTHR43582">
    <property type="entry name" value="LINEARMYCIN RESISTANCE ATP-BINDING PROTEIN LNRL"/>
    <property type="match status" value="1"/>
</dbReference>
<dbReference type="PANTHER" id="PTHR43582:SF2">
    <property type="entry name" value="LINEARMYCIN RESISTANCE ATP-BINDING PROTEIN LNRL"/>
    <property type="match status" value="1"/>
</dbReference>
<evidence type="ECO:0000313" key="7">
    <source>
        <dbReference type="Proteomes" id="UP001424441"/>
    </source>
</evidence>
<name>A0ABP3RLL0_9HYPH</name>
<dbReference type="GO" id="GO:0005524">
    <property type="term" value="F:ATP binding"/>
    <property type="evidence" value="ECO:0007669"/>
    <property type="project" value="UniProtKB-KW"/>
</dbReference>
<keyword evidence="3" id="KW-0547">Nucleotide-binding</keyword>
<comment type="subcellular location">
    <subcellularLocation>
        <location evidence="1">Cell inner membrane</location>
    </subcellularLocation>
</comment>
<evidence type="ECO:0000256" key="2">
    <source>
        <dbReference type="ARBA" id="ARBA00005417"/>
    </source>
</evidence>
<proteinExistence type="inferred from homology"/>
<dbReference type="Pfam" id="PF00005">
    <property type="entry name" value="ABC_tran"/>
    <property type="match status" value="1"/>
</dbReference>
<organism evidence="6 7">
    <name type="scientific">Paenochrobactrum glaciei</name>
    <dbReference type="NCBI Taxonomy" id="486407"/>
    <lineage>
        <taxon>Bacteria</taxon>
        <taxon>Pseudomonadati</taxon>
        <taxon>Pseudomonadota</taxon>
        <taxon>Alphaproteobacteria</taxon>
        <taxon>Hyphomicrobiales</taxon>
        <taxon>Brucellaceae</taxon>
        <taxon>Paenochrobactrum</taxon>
    </lineage>
</organism>
<dbReference type="Proteomes" id="UP001424441">
    <property type="component" value="Unassembled WGS sequence"/>
</dbReference>
<evidence type="ECO:0000259" key="5">
    <source>
        <dbReference type="PROSITE" id="PS50893"/>
    </source>
</evidence>
<evidence type="ECO:0000313" key="6">
    <source>
        <dbReference type="EMBL" id="GAA0609587.1"/>
    </source>
</evidence>
<evidence type="ECO:0000256" key="3">
    <source>
        <dbReference type="ARBA" id="ARBA00022741"/>
    </source>
</evidence>
<feature type="domain" description="ABC transporter" evidence="5">
    <location>
        <begin position="20"/>
        <end position="250"/>
    </location>
</feature>
<comment type="caution">
    <text evidence="6">The sequence shown here is derived from an EMBL/GenBank/DDBJ whole genome shotgun (WGS) entry which is preliminary data.</text>
</comment>
<dbReference type="SUPFAM" id="SSF52540">
    <property type="entry name" value="P-loop containing nucleoside triphosphate hydrolases"/>
    <property type="match status" value="1"/>
</dbReference>
<gene>
    <name evidence="6" type="ORF">GCM10008943_26490</name>
</gene>
<comment type="similarity">
    <text evidence="2">Belongs to the ABC transporter superfamily.</text>
</comment>
<dbReference type="PROSITE" id="PS50893">
    <property type="entry name" value="ABC_TRANSPORTER_2"/>
    <property type="match status" value="1"/>
</dbReference>
<dbReference type="SMART" id="SM00382">
    <property type="entry name" value="AAA"/>
    <property type="match status" value="1"/>
</dbReference>
<keyword evidence="7" id="KW-1185">Reference proteome</keyword>